<dbReference type="GO" id="GO:0015628">
    <property type="term" value="P:protein secretion by the type II secretion system"/>
    <property type="evidence" value="ECO:0007669"/>
    <property type="project" value="InterPro"/>
</dbReference>
<dbReference type="Pfam" id="PF07963">
    <property type="entry name" value="N_methyl"/>
    <property type="match status" value="1"/>
</dbReference>
<dbReference type="InterPro" id="IPR045584">
    <property type="entry name" value="Pilin-like"/>
</dbReference>
<comment type="caution">
    <text evidence="3">The sequence shown here is derived from an EMBL/GenBank/DDBJ whole genome shotgun (WGS) entry which is preliminary data.</text>
</comment>
<keyword evidence="1" id="KW-0488">Methylation</keyword>
<keyword evidence="2" id="KW-1133">Transmembrane helix</keyword>
<dbReference type="AlphaFoldDB" id="A0A2J0LH27"/>
<evidence type="ECO:0000313" key="4">
    <source>
        <dbReference type="Proteomes" id="UP000231267"/>
    </source>
</evidence>
<dbReference type="Gene3D" id="3.30.700.10">
    <property type="entry name" value="Glycoprotein, Type 4 Pilin"/>
    <property type="match status" value="1"/>
</dbReference>
<evidence type="ECO:0000313" key="3">
    <source>
        <dbReference type="EMBL" id="PIW66489.1"/>
    </source>
</evidence>
<keyword evidence="2" id="KW-0812">Transmembrane</keyword>
<evidence type="ECO:0000256" key="1">
    <source>
        <dbReference type="ARBA" id="ARBA00022481"/>
    </source>
</evidence>
<protein>
    <recommendedName>
        <fullName evidence="5">Pilus assembly protein PilE</fullName>
    </recommendedName>
</protein>
<dbReference type="Proteomes" id="UP000231267">
    <property type="component" value="Unassembled WGS sequence"/>
</dbReference>
<dbReference type="NCBIfam" id="TIGR02532">
    <property type="entry name" value="IV_pilin_GFxxxE"/>
    <property type="match status" value="1"/>
</dbReference>
<organism evidence="3 4">
    <name type="scientific">Candidatus Taenaricola geysiri</name>
    <dbReference type="NCBI Taxonomy" id="1974752"/>
    <lineage>
        <taxon>Bacteria</taxon>
        <taxon>Pseudomonadati</taxon>
        <taxon>Candidatus Omnitrophota</taxon>
        <taxon>Candidatus Taenaricola</taxon>
    </lineage>
</organism>
<sequence>MRKNSFTLVELLIVIVIIGILATMAIPQYNKMVQKTKIAQAFVAIDALFKAEKIYYLEHSFYQDFNTSIDTKMEKIDVIVEYKFPWHYVCRDQALFGEKPAGWGVYAIGTKCPNTEYHYQTHLMRHLGDDKTYIYWGPNTGLNPDNKYVVYQ</sequence>
<name>A0A2J0LH27_9BACT</name>
<accession>A0A2J0LH27</accession>
<dbReference type="GO" id="GO:0015627">
    <property type="term" value="C:type II protein secretion system complex"/>
    <property type="evidence" value="ECO:0007669"/>
    <property type="project" value="InterPro"/>
</dbReference>
<evidence type="ECO:0000256" key="2">
    <source>
        <dbReference type="SAM" id="Phobius"/>
    </source>
</evidence>
<reference evidence="3 4" key="1">
    <citation type="submission" date="2017-09" db="EMBL/GenBank/DDBJ databases">
        <title>Depth-based differentiation of microbial function through sediment-hosted aquifers and enrichment of novel symbionts in the deep terrestrial subsurface.</title>
        <authorList>
            <person name="Probst A.J."/>
            <person name="Ladd B."/>
            <person name="Jarett J.K."/>
            <person name="Geller-Mcgrath D.E."/>
            <person name="Sieber C.M."/>
            <person name="Emerson J.B."/>
            <person name="Anantharaman K."/>
            <person name="Thomas B.C."/>
            <person name="Malmstrom R."/>
            <person name="Stieglmeier M."/>
            <person name="Klingl A."/>
            <person name="Woyke T."/>
            <person name="Ryan C.M."/>
            <person name="Banfield J.F."/>
        </authorList>
    </citation>
    <scope>NUCLEOTIDE SEQUENCE [LARGE SCALE GENOMIC DNA]</scope>
    <source>
        <strain evidence="3">CG12_big_fil_rev_8_21_14_0_65_43_15</strain>
    </source>
</reference>
<feature type="transmembrane region" description="Helical" evidence="2">
    <location>
        <begin position="6"/>
        <end position="27"/>
    </location>
</feature>
<dbReference type="InterPro" id="IPR012902">
    <property type="entry name" value="N_methyl_site"/>
</dbReference>
<proteinExistence type="predicted"/>
<dbReference type="SUPFAM" id="SSF54523">
    <property type="entry name" value="Pili subunits"/>
    <property type="match status" value="1"/>
</dbReference>
<gene>
    <name evidence="3" type="ORF">COW11_03035</name>
</gene>
<evidence type="ECO:0008006" key="5">
    <source>
        <dbReference type="Google" id="ProtNLM"/>
    </source>
</evidence>
<dbReference type="EMBL" id="PFGP01000068">
    <property type="protein sequence ID" value="PIW66489.1"/>
    <property type="molecule type" value="Genomic_DNA"/>
</dbReference>
<dbReference type="InterPro" id="IPR000983">
    <property type="entry name" value="Bac_GSPG_pilin"/>
</dbReference>
<dbReference type="PRINTS" id="PR00813">
    <property type="entry name" value="BCTERIALGSPG"/>
</dbReference>
<keyword evidence="2" id="KW-0472">Membrane</keyword>